<dbReference type="GO" id="GO:0016020">
    <property type="term" value="C:membrane"/>
    <property type="evidence" value="ECO:0007669"/>
    <property type="project" value="UniProtKB-SubCell"/>
</dbReference>
<keyword evidence="3 7" id="KW-0808">Transferase</keyword>
<gene>
    <name evidence="7" type="ORF">H7F16_11600</name>
</gene>
<dbReference type="InterPro" id="IPR029044">
    <property type="entry name" value="Nucleotide-diphossugar_trans"/>
</dbReference>
<sequence length="302" mass="34242">MLDPFGFIGRWLAARRDLQTAFAHELAVCAIFKNEARYLDEWLTFHHGVGVGHFYLYNDGSTDGFAEVLAPWIAAGKITLTDWTVKPQVPAYNDCILRRRTEARWIAFIDLDEFLFSPTGAPLPEVLRGYAEAAAVFVYWVLFGSGGHEAQPDLPVVEAYTACMGHAAALADGFDHGKVKDRSNYVTGWSRDGKSIVNPRKVRFQGVHAPRAVWSGATVDERGRPPRQRSDDCDLPYAVLRINHYWSKSLDEFRAKIVRGSIANRTRPARNLARWLEREAMLNSDRDETILPIWRRIVAARR</sequence>
<evidence type="ECO:0000256" key="3">
    <source>
        <dbReference type="ARBA" id="ARBA00022679"/>
    </source>
</evidence>
<name>A0A842I990_9RHOB</name>
<dbReference type="GO" id="GO:0016757">
    <property type="term" value="F:glycosyltransferase activity"/>
    <property type="evidence" value="ECO:0007669"/>
    <property type="project" value="UniProtKB-KW"/>
</dbReference>
<keyword evidence="8" id="KW-1185">Reference proteome</keyword>
<evidence type="ECO:0000256" key="6">
    <source>
        <dbReference type="ARBA" id="ARBA00023136"/>
    </source>
</evidence>
<keyword evidence="5" id="KW-1133">Transmembrane helix</keyword>
<proteinExistence type="predicted"/>
<dbReference type="Proteomes" id="UP000555411">
    <property type="component" value="Unassembled WGS sequence"/>
</dbReference>
<accession>A0A842I990</accession>
<dbReference type="GO" id="GO:0005737">
    <property type="term" value="C:cytoplasm"/>
    <property type="evidence" value="ECO:0007669"/>
    <property type="project" value="TreeGrafter"/>
</dbReference>
<dbReference type="SUPFAM" id="SSF53448">
    <property type="entry name" value="Nucleotide-diphospho-sugar transferases"/>
    <property type="match status" value="1"/>
</dbReference>
<comment type="caution">
    <text evidence="7">The sequence shown here is derived from an EMBL/GenBank/DDBJ whole genome shotgun (WGS) entry which is preliminary data.</text>
</comment>
<keyword evidence="2" id="KW-0328">Glycosyltransferase</keyword>
<evidence type="ECO:0000256" key="4">
    <source>
        <dbReference type="ARBA" id="ARBA00022692"/>
    </source>
</evidence>
<dbReference type="Pfam" id="PF01697">
    <property type="entry name" value="Glyco_transf_92"/>
    <property type="match status" value="1"/>
</dbReference>
<protein>
    <submittedName>
        <fullName evidence="7">Glycosyltransferase family 92 protein</fullName>
    </submittedName>
</protein>
<dbReference type="PANTHER" id="PTHR21461:SF69">
    <property type="entry name" value="GLYCOSYLTRANSFERASE FAMILY 92 PROTEIN"/>
    <property type="match status" value="1"/>
</dbReference>
<dbReference type="InterPro" id="IPR008166">
    <property type="entry name" value="Glyco_transf_92"/>
</dbReference>
<comment type="subcellular location">
    <subcellularLocation>
        <location evidence="1">Membrane</location>
        <topology evidence="1">Single-pass membrane protein</topology>
    </subcellularLocation>
</comment>
<evidence type="ECO:0000313" key="8">
    <source>
        <dbReference type="Proteomes" id="UP000555411"/>
    </source>
</evidence>
<dbReference type="AlphaFoldDB" id="A0A842I990"/>
<evidence type="ECO:0000256" key="5">
    <source>
        <dbReference type="ARBA" id="ARBA00022989"/>
    </source>
</evidence>
<evidence type="ECO:0000256" key="2">
    <source>
        <dbReference type="ARBA" id="ARBA00022676"/>
    </source>
</evidence>
<dbReference type="PANTHER" id="PTHR21461">
    <property type="entry name" value="GLYCOSYLTRANSFERASE FAMILY 92 PROTEIN"/>
    <property type="match status" value="1"/>
</dbReference>
<dbReference type="EMBL" id="JACLQD010000003">
    <property type="protein sequence ID" value="MBC2836151.1"/>
    <property type="molecule type" value="Genomic_DNA"/>
</dbReference>
<evidence type="ECO:0000256" key="1">
    <source>
        <dbReference type="ARBA" id="ARBA00004167"/>
    </source>
</evidence>
<keyword evidence="6" id="KW-0472">Membrane</keyword>
<keyword evidence="4" id="KW-0812">Transmembrane</keyword>
<evidence type="ECO:0000313" key="7">
    <source>
        <dbReference type="EMBL" id="MBC2836151.1"/>
    </source>
</evidence>
<reference evidence="7 8" key="1">
    <citation type="journal article" date="2017" name="Int. J. Syst. Evol. Microbiol.">
        <title>Gemmobacter straminiformis sp. nov., isolated from an artificial fountain.</title>
        <authorList>
            <person name="Kang J.Y."/>
            <person name="Kim M.J."/>
            <person name="Chun J."/>
            <person name="Son K.P."/>
            <person name="Jahng K.Y."/>
        </authorList>
    </citation>
    <scope>NUCLEOTIDE SEQUENCE [LARGE SCALE GENOMIC DNA]</scope>
    <source>
        <strain evidence="7 8">CAM-8</strain>
    </source>
</reference>
<dbReference type="RefSeq" id="WP_185797764.1">
    <property type="nucleotide sequence ID" value="NZ_JACLQD010000003.1"/>
</dbReference>
<organism evidence="7 8">
    <name type="scientific">Paragemmobacter straminiformis</name>
    <dbReference type="NCBI Taxonomy" id="2045119"/>
    <lineage>
        <taxon>Bacteria</taxon>
        <taxon>Pseudomonadati</taxon>
        <taxon>Pseudomonadota</taxon>
        <taxon>Alphaproteobacteria</taxon>
        <taxon>Rhodobacterales</taxon>
        <taxon>Paracoccaceae</taxon>
        <taxon>Paragemmobacter</taxon>
    </lineage>
</organism>